<organism evidence="1 2">
    <name type="scientific">Stentor coeruleus</name>
    <dbReference type="NCBI Taxonomy" id="5963"/>
    <lineage>
        <taxon>Eukaryota</taxon>
        <taxon>Sar</taxon>
        <taxon>Alveolata</taxon>
        <taxon>Ciliophora</taxon>
        <taxon>Postciliodesmatophora</taxon>
        <taxon>Heterotrichea</taxon>
        <taxon>Heterotrichida</taxon>
        <taxon>Stentoridae</taxon>
        <taxon>Stentor</taxon>
    </lineage>
</organism>
<dbReference type="OrthoDB" id="337735at2759"/>
<dbReference type="GO" id="GO:0019901">
    <property type="term" value="F:protein kinase binding"/>
    <property type="evidence" value="ECO:0007669"/>
    <property type="project" value="InterPro"/>
</dbReference>
<dbReference type="Gene3D" id="1.10.472.10">
    <property type="entry name" value="Cyclin-like"/>
    <property type="match status" value="1"/>
</dbReference>
<evidence type="ECO:0008006" key="3">
    <source>
        <dbReference type="Google" id="ProtNLM"/>
    </source>
</evidence>
<dbReference type="AlphaFoldDB" id="A0A1R2BCS0"/>
<accession>A0A1R2BCS0</accession>
<proteinExistence type="predicted"/>
<dbReference type="EMBL" id="MPUH01000744">
    <property type="protein sequence ID" value="OMJ74547.1"/>
    <property type="molecule type" value="Genomic_DNA"/>
</dbReference>
<evidence type="ECO:0000313" key="1">
    <source>
        <dbReference type="EMBL" id="OMJ74547.1"/>
    </source>
</evidence>
<dbReference type="PANTHER" id="PTHR15615">
    <property type="match status" value="1"/>
</dbReference>
<dbReference type="Pfam" id="PF08613">
    <property type="entry name" value="Cyclin"/>
    <property type="match status" value="1"/>
</dbReference>
<dbReference type="InterPro" id="IPR013922">
    <property type="entry name" value="Cyclin_PHO80-like"/>
</dbReference>
<dbReference type="Proteomes" id="UP000187209">
    <property type="component" value="Unassembled WGS sequence"/>
</dbReference>
<reference evidence="1 2" key="1">
    <citation type="submission" date="2016-11" db="EMBL/GenBank/DDBJ databases">
        <title>The macronuclear genome of Stentor coeruleus: a giant cell with tiny introns.</title>
        <authorList>
            <person name="Slabodnick M."/>
            <person name="Ruby J.G."/>
            <person name="Reiff S.B."/>
            <person name="Swart E.C."/>
            <person name="Gosai S."/>
            <person name="Prabakaran S."/>
            <person name="Witkowska E."/>
            <person name="Larue G.E."/>
            <person name="Fisher S."/>
            <person name="Freeman R.M."/>
            <person name="Gunawardena J."/>
            <person name="Chu W."/>
            <person name="Stover N.A."/>
            <person name="Gregory B.D."/>
            <person name="Nowacki M."/>
            <person name="Derisi J."/>
            <person name="Roy S.W."/>
            <person name="Marshall W.F."/>
            <person name="Sood P."/>
        </authorList>
    </citation>
    <scope>NUCLEOTIDE SEQUENCE [LARGE SCALE GENOMIC DNA]</scope>
    <source>
        <strain evidence="1">WM001</strain>
    </source>
</reference>
<sequence length="189" mass="21557">MCIAAGFASEVLKQVKLNDGRTEFQSWAHNFNLIKPMPMKLENLVEHFLYQVNSEDGLLVYAFMVLKKAFEEMNSLNAHKMVFTALTISYKFFTDCPAKNSQIEKVGGLKPGELMALETVLLDICQWKINHLNYDDTENYLLEAGEIEIASKKELEIEKFGDLSDFEDSDMTGCETNESFSELSAFFTF</sequence>
<gene>
    <name evidence="1" type="ORF">SteCoe_26508</name>
</gene>
<name>A0A1R2BCS0_9CILI</name>
<comment type="caution">
    <text evidence="1">The sequence shown here is derived from an EMBL/GenBank/DDBJ whole genome shotgun (WGS) entry which is preliminary data.</text>
</comment>
<protein>
    <recommendedName>
        <fullName evidence="3">Cyclin N-terminal domain-containing protein</fullName>
    </recommendedName>
</protein>
<evidence type="ECO:0000313" key="2">
    <source>
        <dbReference type="Proteomes" id="UP000187209"/>
    </source>
</evidence>
<keyword evidence="2" id="KW-1185">Reference proteome</keyword>
<dbReference type="PANTHER" id="PTHR15615:SF108">
    <property type="entry name" value="PROTEIN CNPPD1"/>
    <property type="match status" value="1"/>
</dbReference>